<evidence type="ECO:0000259" key="6">
    <source>
        <dbReference type="PROSITE" id="PS50268"/>
    </source>
</evidence>
<feature type="domain" description="Cadherin" evidence="6">
    <location>
        <begin position="544"/>
        <end position="644"/>
    </location>
</feature>
<protein>
    <recommendedName>
        <fullName evidence="6">Cadherin domain-containing protein</fullName>
    </recommendedName>
</protein>
<keyword evidence="8" id="KW-1185">Reference proteome</keyword>
<dbReference type="Gene3D" id="2.60.40.1220">
    <property type="match status" value="1"/>
</dbReference>
<dbReference type="InterPro" id="IPR014755">
    <property type="entry name" value="Cu-Rt/internalin_Ig-like"/>
</dbReference>
<feature type="domain" description="Cadherin" evidence="6">
    <location>
        <begin position="446"/>
        <end position="543"/>
    </location>
</feature>
<feature type="domain" description="Cadherin" evidence="6">
    <location>
        <begin position="645"/>
        <end position="745"/>
    </location>
</feature>
<dbReference type="Pfam" id="PF00028">
    <property type="entry name" value="Cadherin"/>
    <property type="match status" value="5"/>
</dbReference>
<dbReference type="InterPro" id="IPR002126">
    <property type="entry name" value="Cadherin-like_dom"/>
</dbReference>
<keyword evidence="4" id="KW-1133">Transmembrane helix</keyword>
<evidence type="ECO:0000256" key="5">
    <source>
        <dbReference type="ARBA" id="ARBA00023180"/>
    </source>
</evidence>
<evidence type="ECO:0000313" key="7">
    <source>
        <dbReference type="EMBL" id="BDD49926.1"/>
    </source>
</evidence>
<keyword evidence="4" id="KW-0472">Membrane</keyword>
<evidence type="ECO:0000256" key="2">
    <source>
        <dbReference type="ARBA" id="ARBA00022692"/>
    </source>
</evidence>
<keyword evidence="3" id="KW-0732">Signal</keyword>
<keyword evidence="2" id="KW-0812">Transmembrane</keyword>
<keyword evidence="5" id="KW-0325">Glycoprotein</keyword>
<sequence length="2841" mass="287496">MKPETQMKPRQYTLSTGKTRISLQAGQTNIHKAAPGESYRVLKRQGENDQEKLADDVVASRHGQDLQLDYADGTTLTLQGWYTESDTSVTLPADGTSTQVITPGSTEGAALSDGSHVLYAHGSPDALASMTSGHPGLEGILAGLHDGSVVTGHPVTYLPQSHSYAGYIAAALGLGGVIGVAAASGGHGGHDKGGDNNNNGGGETPVQNAVQLNFVGGPALSSNDLKVEIYQADGKTLIGTGTLGADGSVTVSAGSYTGVVIVKLVNSGSAADYLDEATGAGKDLSAQLWSMGVISGNNSTLVLNVNVLTTLAYTKAQEALGGTPDNPATLSATQVTDTATAISNLFGVDNILNTTVTATNGGSFDAADGLSAGEKYGLLLAAFSGAEANAGATTQTILDTVAAGITLGSTNNLSDGAQSLLIKGAATASDASGGVSLIIDTHAPVFSSATTASVDENIGAGKVVWTAVATDPSQFSYSLGTTGDSALFSINASTGAVTLTGNPDYESKASYSFTVVATDAAGNASSQTVTLAVNNLDEVAPTITSGTTATAINENSGAGQVIYTATATDSGDISGGVTFSLKAGSDAGLTINPTTGAVTLTGNPDFESKSSYSFTVVATDAAGNASDRTVTLAVNNLDEVAPTITSGTTATAINENSGAGQVIYTATATDSGDISGGVTFSLKAGSDAGLTINPTTGAVTLTGNPDFESKSSYSFTVVATDAAGNASDRTVTLAVNNLDEVAPTITSGTTATAINENSGAGQVIYTATATDSGDISGGVTFSLKAGSDAGLTINPTTGAVTLTGNPDFESKSSYSFTVVATDAAGNASDRTVTLGINNLDEVAPSFTTGNSSDSFATATVSVAENTATSTAIYTAQAFDNDAADGGEHVTYSLIDADNGADAQYFTIDAATGAVTFKASPDFEGTHAPAYTFIVAATDAAGHVTTQTVTVNVTDVDEIAPTVTLDGSSTGPVMLSPATGYIYPNGFDTTALGDGSFLVTWAGNNNGSYGIYAQRLSAQGVAMGDPVQLASSATNTYSNALDSVISVTAINDAGAYAVAWTGKNSASTDSSIYTQLFNADGSPISAAVKLDGAASAQDIAPQIATLTDGSYIVTWYINGGGVYVQRFDDAGVAVGNTVPLIAQGSSNNASPQVTVLDSGSYVVTWQGQTSGDYHIYVQQFDATGTASTNTPVVLDASTGNSTNYETLPQITALANGGYVVTWSGYNYSNSNYNSSTYVQQFDANGARVGSIVELNGASNSNFGSEYTYPYVAALTGGGYAITWMEYTDTNGSDDYTVFVQQFSAGGSKVGATVQLDASHNNTSNNYDELPRITALGDGGYVVTWMSLGSSNWDVNVQKFDASGGLVGGVVQLQASSGATDLYPQVTAVGTNGEYMVTWYGYASGISGYHLFVQKFNADGSIHENLVVLNHDGHATVQSTESGTIYLVNDNVVVSQLSDITGAASNQWASTTVTANTSATISAANLAEGTYHAYAVDAAGNLSVISGRSVLVDNTVPVFTSAATAADITDSTAVGDTVYTAAATDAHGVTYSLSDTQHFRINTSTGVVTLLSSPASATGAQFNVTATDAAGNQTTHTVTYNVVDTTPPAVTLTRDVDGVENSSQTVTVQSTEAGTVYLVSDSVTVTNLGSLTAAADNLVNSVAVAANAGTTLALTGLAEGTYHAYAVDASGNVSAISGSSVIVDNTAPVFTSAATAADITDSTAVGDTVYTAAATDAHGVTYSLSDTGHFHINASTGVVTLLSSPAKATGAQFTVTATDAAGNQTTHTVTYNVVDTTPPAVTLTRDVDGVENSSQTVTVQSTEAGTVYLVSDSVTVTNLGSLTAAADNLVNSVAVAANASTTLALTGLAEGTYHAYAVDAAGNLSIISGSSVIVDNTAPVIAGGATATGATIVGGTAAGTQVYDANATDAHAITYSLDADSLANFSINPTTGVVTLNNAAIEGSYNFIVTATDAAGNHSSQTVTLNVSAGLNGSALVSGSTTDTSTEMNINVGLEKLSNGYTVLEYMKQTGGDNISWDPTGPLYAGVIKVLDAGNNVIKTVDISIPNGYTMMDTQIKALANGGFVVAWSQVDTANYSDYSVHYAIYDNSGNLQSSNTLAAPGTGVTIAAQSSANGGDFAIAYQTMGTGTDQQEAISVFHYNGSGLSFTQGAQTLIGGNSSSANFGGVASPAVQLMKFQLTPGVLTALSDGSYVLASEVYDWIGTPGQSATSTPIGAFIFKLDATGSLANFDSGTTWQRVNWNDEQGSPTNAIAFDGGFAVFSQEYRTATWQVTLYNNNGTLITTNVQSNTVYNMGTQSYHAVDVGAMDKLTHDELQYSTTGYLAASATVYDNGTDLVFVFPDGNGGLSQVSISKTTGELTSAVTDTGITVPQGGQLYNVRIVSDGAGGHDITYSVLFDSDTSDGGKAGYAVGDIYQIGLNAGPAPALPIVTDAHIAITSTPGGADGSTYKIGDTVTAVWDNSASGDANTSTVTGVTMDFSQFGASTPVTAWDDGTHGDVTAGDGKYTAQYTIAAGSINNVHGLNVSVTATTASHTSATAADSTGLTVDSTAPVLSSSTPQDNGGSVATGSNLTLTFSENVQAGSGHITLVNDGNSSLNKVIDITDSSQVSISGHTVTVNPTTDLAAGANYHVQIDSTALHDAAGNNYAGISTSTGLNFTTASASVGDPSIVVFDLTTGQSSEHNGRVFDANTAYTIYIKVNSTYSPLVGLDSNEMWSGAQNLGTDDKIVLVGTGSDVKGSHGDAVMAMNHGGNYVNWVAGFSSTLSSNVAGVAANGQFARGGNNADLWNGTWAANPNSDNSFAQAYLQAMPAGVLTSQGLAIP</sequence>
<dbReference type="InterPro" id="IPR015919">
    <property type="entry name" value="Cadherin-like_sf"/>
</dbReference>
<dbReference type="PANTHER" id="PTHR24028">
    <property type="entry name" value="CADHERIN-87A"/>
    <property type="match status" value="1"/>
</dbReference>
<dbReference type="InterPro" id="IPR032812">
    <property type="entry name" value="SbsA_Ig"/>
</dbReference>
<dbReference type="InterPro" id="IPR050174">
    <property type="entry name" value="Protocadherin/Cadherin-CA"/>
</dbReference>
<dbReference type="NCBIfam" id="NF041940">
    <property type="entry name" value="choice_anch_X"/>
    <property type="match status" value="1"/>
</dbReference>
<dbReference type="PROSITE" id="PS50268">
    <property type="entry name" value="CADHERIN_2"/>
    <property type="match status" value="5"/>
</dbReference>
<dbReference type="PRINTS" id="PR00205">
    <property type="entry name" value="CADHERIN"/>
</dbReference>
<dbReference type="Gene3D" id="2.60.40.60">
    <property type="entry name" value="Cadherins"/>
    <property type="match status" value="8"/>
</dbReference>
<name>A0ABN6LL46_9ENTR</name>
<feature type="domain" description="Cadherin" evidence="6">
    <location>
        <begin position="746"/>
        <end position="846"/>
    </location>
</feature>
<dbReference type="Pfam" id="PF13205">
    <property type="entry name" value="Big_5"/>
    <property type="match status" value="1"/>
</dbReference>
<reference evidence="7 8" key="1">
    <citation type="submission" date="2021-12" db="EMBL/GenBank/DDBJ databases">
        <title>Complete genome sequence of Phytobacter diazotrophicus TA9734.</title>
        <authorList>
            <person name="Kubota H."/>
            <person name="Nakayama Y."/>
            <person name="Ariyoshi T."/>
        </authorList>
    </citation>
    <scope>NUCLEOTIDE SEQUENCE [LARGE SCALE GENOMIC DNA]</scope>
    <source>
        <strain evidence="7 8">TA9734</strain>
    </source>
</reference>
<evidence type="ECO:0000256" key="3">
    <source>
        <dbReference type="ARBA" id="ARBA00022729"/>
    </source>
</evidence>
<gene>
    <name evidence="7" type="ORF">PDTA9734_14130</name>
</gene>
<proteinExistence type="predicted"/>
<accession>A0ABN6LL46</accession>
<evidence type="ECO:0000256" key="1">
    <source>
        <dbReference type="ARBA" id="ARBA00004167"/>
    </source>
</evidence>
<organism evidence="7 8">
    <name type="scientific">Phytobacter diazotrophicus</name>
    <dbReference type="NCBI Taxonomy" id="395631"/>
    <lineage>
        <taxon>Bacteria</taxon>
        <taxon>Pseudomonadati</taxon>
        <taxon>Pseudomonadota</taxon>
        <taxon>Gammaproteobacteria</taxon>
        <taxon>Enterobacterales</taxon>
        <taxon>Enterobacteriaceae</taxon>
        <taxon>Phytobacter</taxon>
    </lineage>
</organism>
<dbReference type="PANTHER" id="PTHR24028:SF328">
    <property type="entry name" value="CADHERIN-3"/>
    <property type="match status" value="1"/>
</dbReference>
<dbReference type="CDD" id="cd11304">
    <property type="entry name" value="Cadherin_repeat"/>
    <property type="match status" value="8"/>
</dbReference>
<dbReference type="SMART" id="SM00112">
    <property type="entry name" value="CA"/>
    <property type="match status" value="8"/>
</dbReference>
<feature type="domain" description="Cadherin" evidence="6">
    <location>
        <begin position="854"/>
        <end position="962"/>
    </location>
</feature>
<evidence type="ECO:0000313" key="8">
    <source>
        <dbReference type="Proteomes" id="UP001320460"/>
    </source>
</evidence>
<dbReference type="Proteomes" id="UP001320460">
    <property type="component" value="Chromosome"/>
</dbReference>
<evidence type="ECO:0000256" key="4">
    <source>
        <dbReference type="ARBA" id="ARBA00022989"/>
    </source>
</evidence>
<dbReference type="EMBL" id="AP025334">
    <property type="protein sequence ID" value="BDD49926.1"/>
    <property type="molecule type" value="Genomic_DNA"/>
</dbReference>
<comment type="subcellular location">
    <subcellularLocation>
        <location evidence="1">Membrane</location>
        <topology evidence="1">Single-pass membrane protein</topology>
    </subcellularLocation>
</comment>
<dbReference type="SUPFAM" id="SSF49313">
    <property type="entry name" value="Cadherin-like"/>
    <property type="match status" value="8"/>
</dbReference>